<accession>A0AA86MLT4</accession>
<organism evidence="1 2">
    <name type="scientific">Clostridium neonatale</name>
    <dbReference type="NCBI Taxonomy" id="137838"/>
    <lineage>
        <taxon>Bacteria</taxon>
        <taxon>Bacillati</taxon>
        <taxon>Bacillota</taxon>
        <taxon>Clostridia</taxon>
        <taxon>Eubacteriales</taxon>
        <taxon>Clostridiaceae</taxon>
        <taxon>Clostridium</taxon>
    </lineage>
</organism>
<dbReference type="InterPro" id="IPR027417">
    <property type="entry name" value="P-loop_NTPase"/>
</dbReference>
<dbReference type="Pfam" id="PF05272">
    <property type="entry name" value="VapE-like_dom"/>
    <property type="match status" value="1"/>
</dbReference>
<comment type="caution">
    <text evidence="1">The sequence shown here is derived from an EMBL/GenBank/DDBJ whole genome shotgun (WGS) entry which is preliminary data.</text>
</comment>
<gene>
    <name evidence="1" type="ORF">CNEO_45019</name>
</gene>
<dbReference type="RefSeq" id="WP_247607646.1">
    <property type="nucleotide sequence ID" value="NZ_CAKJVE010000004.1"/>
</dbReference>
<dbReference type="AlphaFoldDB" id="A0AA86MLT4"/>
<name>A0AA86MLT4_9CLOT</name>
<sequence length="836" mass="97263">MIISIANSRTAKKWKAIDISWNEFLDKVKNTKRTGETVKEFKNLSKAKQDEIKDVGGFVSGKLKEGKRKNGYVEYRTMLTLDMDYADAGLWEQITLFYDFTCCIYSTHKHTKEKTRLRLIIPLARKISADEYCAVSRMVAFDIGIEQFDDTTYEPTRLMYWPSTSKDGEFIFENQEGKLLDPDKILSRYKDWKNSSEWPVSSRQKSIVRHNISRQADPLEKEGLIGAFCRQYSITQAIEKFLNDMYKESTINGRYDYIPADSAAGVLIYEDKFAYSHHATDLACNKLCNAFDLVRIHKFGHLDEKKSDDVEDSKKPSFKAMQEYVLNDDKVKLQLLEQKKKEAASEFKNEEYLEVNKEKSSKFDKENLELHNKGYLGSNNEAASEFNNENSEFNNEADSETDNEEWKTQLILNKRGDVTNTLRNLITILENDSSLKSIAFNQLSDGMEIKETVPWKHPSRFWRDADDAQLISYIDSTYGSFSARNYDIAVKKVTDDRSYHPIREFLSDLPKWDGVKRLETLFIDYFNADDEEYTRAVTRKVFIAAVARVMNPGIKFDWMLVLNGPPGIGKSTIIRKLGGEWFNDSLRLSDTKDKTAAEKLQGYWILEIGELAGMSKVEENILKNFLSSQNDIYRASFGRRATPHPRQCIFIGTTNEDRGYLRDTTGNRRFWPLKVYGANKKAWDMSSNEVMQIWAEAKAYYEAKEDLQLSRELEARANDLQNEAMEFDERQGVIEAYLEMLLPEGWDNFDTYKRREYINDYCNENSLIPKGKVKRETVSVIEIWCEVFGKNKADLERFKSFEITKMLKRIPGWIQEPKVKWNKLYGNVRVFKRGEF</sequence>
<dbReference type="Proteomes" id="UP000789738">
    <property type="component" value="Unassembled WGS sequence"/>
</dbReference>
<dbReference type="SUPFAM" id="SSF52540">
    <property type="entry name" value="P-loop containing nucleoside triphosphate hydrolases"/>
    <property type="match status" value="1"/>
</dbReference>
<dbReference type="EMBL" id="CAKJVE010000004">
    <property type="protein sequence ID" value="CAG9711004.1"/>
    <property type="molecule type" value="Genomic_DNA"/>
</dbReference>
<evidence type="ECO:0000313" key="2">
    <source>
        <dbReference type="Proteomes" id="UP000789738"/>
    </source>
</evidence>
<dbReference type="PANTHER" id="PTHR34985:SF1">
    <property type="entry name" value="SLR0554 PROTEIN"/>
    <property type="match status" value="1"/>
</dbReference>
<reference evidence="1" key="1">
    <citation type="submission" date="2021-10" db="EMBL/GenBank/DDBJ databases">
        <authorList>
            <person name="Mesa V."/>
        </authorList>
    </citation>
    <scope>NUCLEOTIDE SEQUENCE</scope>
    <source>
        <strain evidence="1">CC3_PB</strain>
    </source>
</reference>
<evidence type="ECO:0000313" key="1">
    <source>
        <dbReference type="EMBL" id="CAG9711004.1"/>
    </source>
</evidence>
<protein>
    <submittedName>
        <fullName evidence="1">Virulence-associated E family protein</fullName>
    </submittedName>
</protein>
<proteinExistence type="predicted"/>
<dbReference type="PANTHER" id="PTHR34985">
    <property type="entry name" value="SLR0554 PROTEIN"/>
    <property type="match status" value="1"/>
</dbReference>
<dbReference type="InterPro" id="IPR007936">
    <property type="entry name" value="VapE-like_dom"/>
</dbReference>